<dbReference type="SMART" id="SM00729">
    <property type="entry name" value="Elp3"/>
    <property type="match status" value="1"/>
</dbReference>
<comment type="subcellular location">
    <subcellularLocation>
        <location evidence="3">Cytoplasm</location>
    </subcellularLocation>
</comment>
<dbReference type="GO" id="GO:0046872">
    <property type="term" value="F:metal ion binding"/>
    <property type="evidence" value="ECO:0007669"/>
    <property type="project" value="UniProtKB-UniRule"/>
</dbReference>
<evidence type="ECO:0000313" key="6">
    <source>
        <dbReference type="Proteomes" id="UP000515708"/>
    </source>
</evidence>
<keyword evidence="3" id="KW-0004">4Fe-4S</keyword>
<dbReference type="SUPFAM" id="SSF102114">
    <property type="entry name" value="Radical SAM enzymes"/>
    <property type="match status" value="1"/>
</dbReference>
<evidence type="ECO:0000313" key="5">
    <source>
        <dbReference type="EMBL" id="QMU98353.1"/>
    </source>
</evidence>
<dbReference type="PANTHER" id="PTHR13932">
    <property type="entry name" value="COPROPORPHYRINIGEN III OXIDASE"/>
    <property type="match status" value="1"/>
</dbReference>
<keyword evidence="3" id="KW-0949">S-adenosyl-L-methionine</keyword>
<protein>
    <recommendedName>
        <fullName evidence="2 3">Heme chaperone HemW</fullName>
    </recommendedName>
</protein>
<dbReference type="AlphaFoldDB" id="A0A7D7WJ10"/>
<keyword evidence="3" id="KW-0349">Heme</keyword>
<comment type="similarity">
    <text evidence="1">Belongs to the anaerobic coproporphyrinogen-III oxidase family. HemW subfamily.</text>
</comment>
<sequence>MAGALPLGDPAPADGRLPADLVVDASAPFSAYLHVPFCRVRCGYCDFNTYTATELRGATQDEYADTLIREIALARDVLGEADGIRPLDTVFFGGGTPTLLPAGDLARMLSAATSAFGIRDDAEVTVEANPDTVTPEVVRTLVDAGVTRLSIGMQSAVPHVLAALDRTHRPENVRTAVDAARGGGLDVSVDLIYGAPGESLADWQESLDAALALEPDHISAYALIIEDGTKLARQIRRGEVPAPDDDLQADMYEAADQRLGGAGFDWYEVSNWARADGADHRSRHNMAYWRGSDWWGFGPGAHSHVAGLRWWNVKHPAAYAQRLALGESPAAGRERPDLEARTLERVLLQSRLAEGLPIDGIAENRRDRVAELISDGLVDAAAALREHRVRLTLRGRLLADAVVRALTD</sequence>
<evidence type="ECO:0000259" key="4">
    <source>
        <dbReference type="PROSITE" id="PS51918"/>
    </source>
</evidence>
<dbReference type="PROSITE" id="PS51918">
    <property type="entry name" value="RADICAL_SAM"/>
    <property type="match status" value="1"/>
</dbReference>
<evidence type="ECO:0000256" key="1">
    <source>
        <dbReference type="ARBA" id="ARBA00006100"/>
    </source>
</evidence>
<keyword evidence="3" id="KW-0143">Chaperone</keyword>
<dbReference type="InterPro" id="IPR023404">
    <property type="entry name" value="rSAM_horseshoe"/>
</dbReference>
<comment type="function">
    <text evidence="3">Probably acts as a heme chaperone, transferring heme to an unknown acceptor. Binds one molecule of heme per monomer, possibly covalently. Binds 1 [4Fe-4S] cluster. The cluster is coordinated with 3 cysteines and an exchangeable S-adenosyl-L-methionine.</text>
</comment>
<dbReference type="GO" id="GO:0051539">
    <property type="term" value="F:4 iron, 4 sulfur cluster binding"/>
    <property type="evidence" value="ECO:0007669"/>
    <property type="project" value="UniProtKB-UniRule"/>
</dbReference>
<evidence type="ECO:0000256" key="2">
    <source>
        <dbReference type="ARBA" id="ARBA00017228"/>
    </source>
</evidence>
<dbReference type="GO" id="GO:0005737">
    <property type="term" value="C:cytoplasm"/>
    <property type="evidence" value="ECO:0007669"/>
    <property type="project" value="UniProtKB-SubCell"/>
</dbReference>
<dbReference type="InterPro" id="IPR006638">
    <property type="entry name" value="Elp3/MiaA/NifB-like_rSAM"/>
</dbReference>
<dbReference type="SFLD" id="SFLDG01082">
    <property type="entry name" value="B12-binding_domain_containing"/>
    <property type="match status" value="1"/>
</dbReference>
<reference evidence="5 6" key="1">
    <citation type="journal article" date="2020" name="Front. Microbiol.">
        <title>Design of Bacterial Strain-Specific qPCR Assays Using NGS Data and Publicly Available Resources and Its Application to Track Biocontrol Strains.</title>
        <authorList>
            <person name="Hernandez I."/>
            <person name="Sant C."/>
            <person name="Martinez R."/>
            <person name="Fernandez C."/>
        </authorList>
    </citation>
    <scope>NUCLEOTIDE SEQUENCE [LARGE SCALE GENOMIC DNA]</scope>
    <source>
        <strain evidence="5 6">B24</strain>
    </source>
</reference>
<dbReference type="RefSeq" id="WP_182253372.1">
    <property type="nucleotide sequence ID" value="NZ_CP043732.1"/>
</dbReference>
<dbReference type="GO" id="GO:0006779">
    <property type="term" value="P:porphyrin-containing compound biosynthetic process"/>
    <property type="evidence" value="ECO:0007669"/>
    <property type="project" value="InterPro"/>
</dbReference>
<dbReference type="CDD" id="cd01335">
    <property type="entry name" value="Radical_SAM"/>
    <property type="match status" value="1"/>
</dbReference>
<dbReference type="Gene3D" id="3.80.30.20">
    <property type="entry name" value="tm_1862 like domain"/>
    <property type="match status" value="1"/>
</dbReference>
<proteinExistence type="inferred from homology"/>
<dbReference type="InterPro" id="IPR034505">
    <property type="entry name" value="Coproporphyrinogen-III_oxidase"/>
</dbReference>
<dbReference type="InterPro" id="IPR058240">
    <property type="entry name" value="rSAM_sf"/>
</dbReference>
<dbReference type="EMBL" id="CP043732">
    <property type="protein sequence ID" value="QMU98353.1"/>
    <property type="molecule type" value="Genomic_DNA"/>
</dbReference>
<evidence type="ECO:0000256" key="3">
    <source>
        <dbReference type="RuleBase" id="RU364116"/>
    </source>
</evidence>
<dbReference type="GO" id="GO:0004109">
    <property type="term" value="F:coproporphyrinogen oxidase activity"/>
    <property type="evidence" value="ECO:0007669"/>
    <property type="project" value="InterPro"/>
</dbReference>
<dbReference type="NCBIfam" id="TIGR00539">
    <property type="entry name" value="hemN_rel"/>
    <property type="match status" value="1"/>
</dbReference>
<dbReference type="Proteomes" id="UP000515708">
    <property type="component" value="Chromosome"/>
</dbReference>
<dbReference type="SFLD" id="SFLDG01065">
    <property type="entry name" value="anaerobic_coproporphyrinogen-I"/>
    <property type="match status" value="2"/>
</dbReference>
<dbReference type="InterPro" id="IPR004559">
    <property type="entry name" value="HemW-like"/>
</dbReference>
<keyword evidence="3" id="KW-0479">Metal-binding</keyword>
<accession>A0A7D7WJ10</accession>
<feature type="domain" description="Radical SAM core" evidence="4">
    <location>
        <begin position="23"/>
        <end position="262"/>
    </location>
</feature>
<organism evidence="5 6">
    <name type="scientific">Microbacterium esteraromaticum</name>
    <dbReference type="NCBI Taxonomy" id="57043"/>
    <lineage>
        <taxon>Bacteria</taxon>
        <taxon>Bacillati</taxon>
        <taxon>Actinomycetota</taxon>
        <taxon>Actinomycetes</taxon>
        <taxon>Micrococcales</taxon>
        <taxon>Microbacteriaceae</taxon>
        <taxon>Microbacterium</taxon>
    </lineage>
</organism>
<gene>
    <name evidence="5" type="ORF">FVO59_15065</name>
</gene>
<keyword evidence="3" id="KW-0411">Iron-sulfur</keyword>
<dbReference type="SFLD" id="SFLDS00029">
    <property type="entry name" value="Radical_SAM"/>
    <property type="match status" value="2"/>
</dbReference>
<dbReference type="InterPro" id="IPR007197">
    <property type="entry name" value="rSAM"/>
</dbReference>
<dbReference type="Pfam" id="PF04055">
    <property type="entry name" value="Radical_SAM"/>
    <property type="match status" value="1"/>
</dbReference>
<dbReference type="PANTHER" id="PTHR13932:SF5">
    <property type="entry name" value="RADICAL S-ADENOSYL METHIONINE DOMAIN-CONTAINING PROTEIN 1, MITOCHONDRIAL"/>
    <property type="match status" value="1"/>
</dbReference>
<keyword evidence="3" id="KW-0408">Iron</keyword>
<keyword evidence="3" id="KW-0963">Cytoplasm</keyword>
<dbReference type="SFLD" id="SFLDF00288">
    <property type="entry name" value="HemN-like__clustered_with_nucl"/>
    <property type="match status" value="1"/>
</dbReference>
<dbReference type="SFLD" id="SFLDF00562">
    <property type="entry name" value="HemN-like__clustered_with_heat"/>
    <property type="match status" value="1"/>
</dbReference>
<name>A0A7D7WJ10_9MICO</name>